<accession>A0ABM4NDD7</accession>
<dbReference type="InterPro" id="IPR001590">
    <property type="entry name" value="Peptidase_M12B"/>
</dbReference>
<dbReference type="GeneID" id="103540832"/>
<dbReference type="InterPro" id="IPR002870">
    <property type="entry name" value="Peptidase_M12B_N"/>
</dbReference>
<feature type="compositionally biased region" description="Low complexity" evidence="3">
    <location>
        <begin position="169"/>
        <end position="197"/>
    </location>
</feature>
<dbReference type="Pfam" id="PF01562">
    <property type="entry name" value="Pep_M12B_propep"/>
    <property type="match status" value="1"/>
</dbReference>
<dbReference type="PANTHER" id="PTHR11905">
    <property type="entry name" value="ADAM A DISINTEGRIN AND METALLOPROTEASE DOMAIN"/>
    <property type="match status" value="1"/>
</dbReference>
<dbReference type="Proteomes" id="UP001652662">
    <property type="component" value="Unplaced"/>
</dbReference>
<dbReference type="Gene3D" id="3.40.390.10">
    <property type="entry name" value="Collagenase (Catalytic Domain)"/>
    <property type="match status" value="1"/>
</dbReference>
<evidence type="ECO:0000259" key="4">
    <source>
        <dbReference type="PROSITE" id="PS50215"/>
    </source>
</evidence>
<feature type="compositionally biased region" description="Gly residues" evidence="3">
    <location>
        <begin position="141"/>
        <end position="164"/>
    </location>
</feature>
<dbReference type="Pfam" id="PF01421">
    <property type="entry name" value="Reprolysin"/>
    <property type="match status" value="1"/>
</dbReference>
<feature type="region of interest" description="Disordered" evidence="3">
    <location>
        <begin position="119"/>
        <end position="210"/>
    </location>
</feature>
<dbReference type="SUPFAM" id="SSF55486">
    <property type="entry name" value="Metalloproteases ('zincins'), catalytic domain"/>
    <property type="match status" value="1"/>
</dbReference>
<feature type="compositionally biased region" description="Gly residues" evidence="3">
    <location>
        <begin position="119"/>
        <end position="132"/>
    </location>
</feature>
<feature type="compositionally biased region" description="Basic and acidic residues" evidence="3">
    <location>
        <begin position="49"/>
        <end position="66"/>
    </location>
</feature>
<keyword evidence="5" id="KW-1185">Reference proteome</keyword>
<dbReference type="PANTHER" id="PTHR11905:SF24">
    <property type="entry name" value="DISINTEGRIN AND METALLOPROTEINASE DOMAIN-CONTAINING PROTEIN 32"/>
    <property type="match status" value="1"/>
</dbReference>
<feature type="domain" description="Peptidase M12B" evidence="4">
    <location>
        <begin position="422"/>
        <end position="507"/>
    </location>
</feature>
<evidence type="ECO:0000256" key="1">
    <source>
        <dbReference type="ARBA" id="ARBA00023157"/>
    </source>
</evidence>
<keyword evidence="1" id="KW-1015">Disulfide bond</keyword>
<evidence type="ECO:0000256" key="3">
    <source>
        <dbReference type="SAM" id="MobiDB-lite"/>
    </source>
</evidence>
<dbReference type="PROSITE" id="PS50215">
    <property type="entry name" value="ADAM_MEPRO"/>
    <property type="match status" value="1"/>
</dbReference>
<evidence type="ECO:0000256" key="2">
    <source>
        <dbReference type="PROSITE-ProRule" id="PRU00276"/>
    </source>
</evidence>
<proteinExistence type="predicted"/>
<feature type="region of interest" description="Disordered" evidence="3">
    <location>
        <begin position="43"/>
        <end position="81"/>
    </location>
</feature>
<comment type="caution">
    <text evidence="2">Lacks conserved residue(s) required for the propagation of feature annotation.</text>
</comment>
<dbReference type="RefSeq" id="XP_070462951.1">
    <property type="nucleotide sequence ID" value="XM_070606850.1"/>
</dbReference>
<gene>
    <name evidence="6" type="primary">LOC103540832</name>
</gene>
<dbReference type="InterPro" id="IPR024079">
    <property type="entry name" value="MetalloPept_cat_dom_sf"/>
</dbReference>
<evidence type="ECO:0000313" key="5">
    <source>
        <dbReference type="Proteomes" id="UP001652662"/>
    </source>
</evidence>
<evidence type="ECO:0000313" key="6">
    <source>
        <dbReference type="RefSeq" id="XP_070462951.1"/>
    </source>
</evidence>
<name>A0ABM4NDD7_EQUPR</name>
<sequence length="507" mass="54132">MNMYICVRACVGIFSVQKVLHVRLLKHMEVPETKQRTVGVLVLLGPSPRGERGTGDGDRDGGESRRPGGGAGLVRSGRGGAVPGGWGAGGAGRRGAVPGGWGAGGAGRLRAGRGGSGRFGAVRGGSARGGAGRFRAAGGRAARGGCGAGRGGAGRLGAGPLGAGRGDRWAGAAARGEAASGAARPGSAGAAPASSRPNGRRPSPHTEPGSHSMLRLLMLLAGLGGALASGPGSENSFIQVIFPEKIQANTSNGSEVEDEQISYIIPIDEKPYTVHLKQRFFLAHNFMAYLYKEGSMNSYSSNVQTQCYYQGHIEGYPSSVVTLSTCSGLRGILQFENVSYGIEPLEYTEEFQHLLYKLRNENNGLAVLTENNRGIEQNPRAYNFFISEKSESAVPDLIPLYLEVHIVVDKVLDRIARRKARVEDQRQYDYLGSDSMIITNKIIEIIGLVNSMFAQFNVTVVLSSLELWSDKNKISTVGEADELLSRFSDWKKSYLTLRPHDIAYLFM</sequence>
<reference evidence="6" key="1">
    <citation type="submission" date="2025-08" db="UniProtKB">
        <authorList>
            <consortium name="RefSeq"/>
        </authorList>
    </citation>
    <scope>IDENTIFICATION</scope>
    <source>
        <tissue evidence="6">Blood</tissue>
    </source>
</reference>
<organism evidence="5 6">
    <name type="scientific">Equus przewalskii</name>
    <name type="common">Przewalski's horse</name>
    <name type="synonym">Equus caballus przewalskii</name>
    <dbReference type="NCBI Taxonomy" id="9798"/>
    <lineage>
        <taxon>Eukaryota</taxon>
        <taxon>Metazoa</taxon>
        <taxon>Chordata</taxon>
        <taxon>Craniata</taxon>
        <taxon>Vertebrata</taxon>
        <taxon>Euteleostomi</taxon>
        <taxon>Mammalia</taxon>
        <taxon>Eutheria</taxon>
        <taxon>Laurasiatheria</taxon>
        <taxon>Perissodactyla</taxon>
        <taxon>Equidae</taxon>
        <taxon>Equus</taxon>
    </lineage>
</organism>
<feature type="compositionally biased region" description="Gly residues" evidence="3">
    <location>
        <begin position="67"/>
        <end position="81"/>
    </location>
</feature>
<protein>
    <submittedName>
        <fullName evidence="6">Disintegrin and metalloproteinase domain-containing protein 32-like</fullName>
    </submittedName>
</protein>